<accession>A0A840EE29</accession>
<name>A0A840EE29_9BACT</name>
<evidence type="ECO:0000313" key="2">
    <source>
        <dbReference type="EMBL" id="MBB4079196.1"/>
    </source>
</evidence>
<keyword evidence="2" id="KW-0378">Hydrolase</keyword>
<dbReference type="Proteomes" id="UP000576209">
    <property type="component" value="Unassembled WGS sequence"/>
</dbReference>
<feature type="domain" description="Putative restriction endonuclease" evidence="1">
    <location>
        <begin position="13"/>
        <end position="178"/>
    </location>
</feature>
<dbReference type="Pfam" id="PF05685">
    <property type="entry name" value="Uma2"/>
    <property type="match status" value="1"/>
</dbReference>
<dbReference type="AlphaFoldDB" id="A0A840EE29"/>
<dbReference type="EMBL" id="JACIFF010000004">
    <property type="protein sequence ID" value="MBB4079196.1"/>
    <property type="molecule type" value="Genomic_DNA"/>
</dbReference>
<keyword evidence="2" id="KW-0255">Endonuclease</keyword>
<dbReference type="CDD" id="cd06260">
    <property type="entry name" value="DUF820-like"/>
    <property type="match status" value="1"/>
</dbReference>
<dbReference type="RefSeq" id="WP_183495451.1">
    <property type="nucleotide sequence ID" value="NZ_JACIFF010000004.1"/>
</dbReference>
<dbReference type="PANTHER" id="PTHR36558:SF1">
    <property type="entry name" value="RESTRICTION ENDONUCLEASE DOMAIN-CONTAINING PROTEIN-RELATED"/>
    <property type="match status" value="1"/>
</dbReference>
<proteinExistence type="predicted"/>
<gene>
    <name evidence="2" type="ORF">GGR28_001816</name>
</gene>
<keyword evidence="2" id="KW-0540">Nuclease</keyword>
<evidence type="ECO:0000259" key="1">
    <source>
        <dbReference type="Pfam" id="PF05685"/>
    </source>
</evidence>
<reference evidence="2 3" key="1">
    <citation type="submission" date="2020-08" db="EMBL/GenBank/DDBJ databases">
        <title>Genomic Encyclopedia of Type Strains, Phase IV (KMG-IV): sequencing the most valuable type-strain genomes for metagenomic binning, comparative biology and taxonomic classification.</title>
        <authorList>
            <person name="Goeker M."/>
        </authorList>
    </citation>
    <scope>NUCLEOTIDE SEQUENCE [LARGE SCALE GENOMIC DNA]</scope>
    <source>
        <strain evidence="2 3">DSM 105137</strain>
    </source>
</reference>
<keyword evidence="3" id="KW-1185">Reference proteome</keyword>
<dbReference type="GO" id="GO:0004519">
    <property type="term" value="F:endonuclease activity"/>
    <property type="evidence" value="ECO:0007669"/>
    <property type="project" value="UniProtKB-KW"/>
</dbReference>
<comment type="caution">
    <text evidence="2">The sequence shown here is derived from an EMBL/GenBank/DDBJ whole genome shotgun (WGS) entry which is preliminary data.</text>
</comment>
<dbReference type="InterPro" id="IPR012296">
    <property type="entry name" value="Nuclease_put_TT1808"/>
</dbReference>
<sequence>MNAEQLSSRQYTLEEYYQLLAKSPVKYEYADGTIRMMAGAKASHNRIVKNCFRAFDGASSDCEFFLSDTAVSISSNKIYFPDLSAVCEETVEAEEGGIERITNPSLIIEVLSQNTAHVDRGEKFQSYWQLPSMQEYVLIDSQSYLVETYFRETSDFWRIGSSYKLEQDVTVRTLGITLPLANLYEGVSLEME</sequence>
<dbReference type="PANTHER" id="PTHR36558">
    <property type="entry name" value="GLR1098 PROTEIN"/>
    <property type="match status" value="1"/>
</dbReference>
<organism evidence="2 3">
    <name type="scientific">Neolewinella aquimaris</name>
    <dbReference type="NCBI Taxonomy" id="1835722"/>
    <lineage>
        <taxon>Bacteria</taxon>
        <taxon>Pseudomonadati</taxon>
        <taxon>Bacteroidota</taxon>
        <taxon>Saprospiria</taxon>
        <taxon>Saprospirales</taxon>
        <taxon>Lewinellaceae</taxon>
        <taxon>Neolewinella</taxon>
    </lineage>
</organism>
<dbReference type="Gene3D" id="3.90.1570.10">
    <property type="entry name" value="tt1808, chain A"/>
    <property type="match status" value="1"/>
</dbReference>
<evidence type="ECO:0000313" key="3">
    <source>
        <dbReference type="Proteomes" id="UP000576209"/>
    </source>
</evidence>
<dbReference type="SUPFAM" id="SSF52980">
    <property type="entry name" value="Restriction endonuclease-like"/>
    <property type="match status" value="1"/>
</dbReference>
<dbReference type="InterPro" id="IPR011335">
    <property type="entry name" value="Restrct_endonuc-II-like"/>
</dbReference>
<protein>
    <submittedName>
        <fullName evidence="2">Uma2 family endonuclease</fullName>
    </submittedName>
</protein>
<dbReference type="InterPro" id="IPR008538">
    <property type="entry name" value="Uma2"/>
</dbReference>